<keyword evidence="2" id="KW-1185">Reference proteome</keyword>
<dbReference type="RefSeq" id="WP_386341113.1">
    <property type="nucleotide sequence ID" value="NZ_JBHSFG010000020.1"/>
</dbReference>
<evidence type="ECO:0000313" key="2">
    <source>
        <dbReference type="Proteomes" id="UP001596012"/>
    </source>
</evidence>
<evidence type="ECO:0000313" key="1">
    <source>
        <dbReference type="EMBL" id="MFC4465267.1"/>
    </source>
</evidence>
<comment type="caution">
    <text evidence="1">The sequence shown here is derived from an EMBL/GenBank/DDBJ whole genome shotgun (WGS) entry which is preliminary data.</text>
</comment>
<protein>
    <submittedName>
        <fullName evidence="1">T3SS effector HopA1 family protein</fullName>
    </submittedName>
</protein>
<dbReference type="InterPro" id="IPR040871">
    <property type="entry name" value="HopA1"/>
</dbReference>
<dbReference type="Pfam" id="PF17914">
    <property type="entry name" value="HopA1"/>
    <property type="match status" value="1"/>
</dbReference>
<sequence length="332" mass="35010">MTTIAGLIAPEISEALEQVEVSGDGLTAVVGDVKLSAESPGDLVRKLSSTLYQTWHAGMPEQGKARKRSLRDPEFEERFAAAMPHRGALVEAELVDAEVRPGDGVIPDTVIADVDGIRVRIPTGSIVERPPGGAEGRVVLRLPAARPALSPGFFLADSSRGRSRGPQVLRLYLHLTDAETAPDVWGRALTQLEGLGLRYRAKVTSGARLFPRRDGLVIYLGPDAWHAVGQLVAAVKGMPGLGTATSPFVRQLAEGIGAAWEPDDPRPGKRGLSFGEHRCQAVAEALVGLAVRADGNGSRESAVVEAFLNAGVDPLMPAWNLGSPVVPGIGLV</sequence>
<dbReference type="EMBL" id="JBHSFG010000020">
    <property type="protein sequence ID" value="MFC4465267.1"/>
    <property type="molecule type" value="Genomic_DNA"/>
</dbReference>
<name>A0ABV8YIZ0_9ACTN</name>
<proteinExistence type="predicted"/>
<dbReference type="Proteomes" id="UP001596012">
    <property type="component" value="Unassembled WGS sequence"/>
</dbReference>
<reference evidence="2" key="1">
    <citation type="journal article" date="2019" name="Int. J. Syst. Evol. Microbiol.">
        <title>The Global Catalogue of Microorganisms (GCM) 10K type strain sequencing project: providing services to taxonomists for standard genome sequencing and annotation.</title>
        <authorList>
            <consortium name="The Broad Institute Genomics Platform"/>
            <consortium name="The Broad Institute Genome Sequencing Center for Infectious Disease"/>
            <person name="Wu L."/>
            <person name="Ma J."/>
        </authorList>
    </citation>
    <scope>NUCLEOTIDE SEQUENCE [LARGE SCALE GENOMIC DNA]</scope>
    <source>
        <strain evidence="2">DT43</strain>
    </source>
</reference>
<accession>A0ABV8YIZ0</accession>
<gene>
    <name evidence="1" type="ORF">ACFPH6_12075</name>
</gene>
<organism evidence="1 2">
    <name type="scientific">Streptomyces xiangluensis</name>
    <dbReference type="NCBI Taxonomy" id="2665720"/>
    <lineage>
        <taxon>Bacteria</taxon>
        <taxon>Bacillati</taxon>
        <taxon>Actinomycetota</taxon>
        <taxon>Actinomycetes</taxon>
        <taxon>Kitasatosporales</taxon>
        <taxon>Streptomycetaceae</taxon>
        <taxon>Streptomyces</taxon>
    </lineage>
</organism>